<dbReference type="AlphaFoldDB" id="A0A7S2UAV9"/>
<accession>A0A7S2UAV9</accession>
<sequence length="324" mass="35176">MADELTIALMAEENVIQGSGVAECLIDLARTTVLYGTAHVDNPLSISQELAAAQASKAFTLRTLFGIPGSSLTKPSQGQVGFLRGDAIPPSPGGQMQYAVTPVTAKHNLRRIKPVVQGIPKTFNAVSTETYLSWDPEVRVHLTFPNLNWIPAHTDRLILRGAESDNPMIWPFGNDIAAGHQIRSYTQGVTSADGSYERVGPSFNFEVGQRIGIAVLSEHAPTRITASYNPENPSLYREDTLKRVFGEPNNVNIYTGKILLVGESHFEHDINTFTGCSGAIIFLLDTEQPSSVTPHDYGTAIAVHAGSHPTLRTRNLAFKISQLT</sequence>
<protein>
    <submittedName>
        <fullName evidence="1">Uncharacterized protein</fullName>
    </submittedName>
</protein>
<gene>
    <name evidence="1" type="ORF">ASEP1449_LOCUS5867</name>
</gene>
<reference evidence="1" key="1">
    <citation type="submission" date="2021-01" db="EMBL/GenBank/DDBJ databases">
        <authorList>
            <person name="Corre E."/>
            <person name="Pelletier E."/>
            <person name="Niang G."/>
            <person name="Scheremetjew M."/>
            <person name="Finn R."/>
            <person name="Kale V."/>
            <person name="Holt S."/>
            <person name="Cochrane G."/>
            <person name="Meng A."/>
            <person name="Brown T."/>
            <person name="Cohen L."/>
        </authorList>
    </citation>
    <scope>NUCLEOTIDE SEQUENCE</scope>
    <source>
        <strain evidence="1">CCMP2084</strain>
    </source>
</reference>
<name>A0A7S2UAV9_9STRA</name>
<evidence type="ECO:0000313" key="1">
    <source>
        <dbReference type="EMBL" id="CAD9814042.1"/>
    </source>
</evidence>
<dbReference type="EMBL" id="HBHQ01008732">
    <property type="protein sequence ID" value="CAD9814042.1"/>
    <property type="molecule type" value="Transcribed_RNA"/>
</dbReference>
<organism evidence="1">
    <name type="scientific">Attheya septentrionalis</name>
    <dbReference type="NCBI Taxonomy" id="420275"/>
    <lineage>
        <taxon>Eukaryota</taxon>
        <taxon>Sar</taxon>
        <taxon>Stramenopiles</taxon>
        <taxon>Ochrophyta</taxon>
        <taxon>Bacillariophyta</taxon>
        <taxon>Coscinodiscophyceae</taxon>
        <taxon>Chaetocerotophycidae</taxon>
        <taxon>Chaetocerotales</taxon>
        <taxon>Attheyaceae</taxon>
        <taxon>Attheya</taxon>
    </lineage>
</organism>
<proteinExistence type="predicted"/>